<dbReference type="GO" id="GO:0020037">
    <property type="term" value="F:heme binding"/>
    <property type="evidence" value="ECO:0007669"/>
    <property type="project" value="TreeGrafter"/>
</dbReference>
<comment type="subcellular location">
    <subcellularLocation>
        <location evidence="2">Cell membrane</location>
        <topology evidence="2">Multi-pass membrane protein</topology>
    </subcellularLocation>
</comment>
<keyword evidence="11 13" id="KW-0472">Membrane</keyword>
<dbReference type="PANTHER" id="PTHR30529:SF1">
    <property type="entry name" value="CYTOCHROME B561 HOMOLOG 2"/>
    <property type="match status" value="1"/>
</dbReference>
<name>A0A178YDH5_SINSA</name>
<evidence type="ECO:0000313" key="15">
    <source>
        <dbReference type="EMBL" id="OAP45477.1"/>
    </source>
</evidence>
<dbReference type="GO" id="GO:0005886">
    <property type="term" value="C:plasma membrane"/>
    <property type="evidence" value="ECO:0007669"/>
    <property type="project" value="UniProtKB-SubCell"/>
</dbReference>
<evidence type="ECO:0000259" key="14">
    <source>
        <dbReference type="Pfam" id="PF01292"/>
    </source>
</evidence>
<keyword evidence="10" id="KW-0408">Iron</keyword>
<dbReference type="PANTHER" id="PTHR30529">
    <property type="entry name" value="CYTOCHROME B561"/>
    <property type="match status" value="1"/>
</dbReference>
<comment type="cofactor">
    <cofactor evidence="1">
        <name>heme b</name>
        <dbReference type="ChEBI" id="CHEBI:60344"/>
    </cofactor>
</comment>
<evidence type="ECO:0000256" key="6">
    <source>
        <dbReference type="ARBA" id="ARBA00022692"/>
    </source>
</evidence>
<keyword evidence="5" id="KW-0349">Heme</keyword>
<evidence type="ECO:0000256" key="11">
    <source>
        <dbReference type="ARBA" id="ARBA00023136"/>
    </source>
</evidence>
<dbReference type="GO" id="GO:0046872">
    <property type="term" value="F:metal ion binding"/>
    <property type="evidence" value="ECO:0007669"/>
    <property type="project" value="UniProtKB-KW"/>
</dbReference>
<dbReference type="GO" id="GO:0022904">
    <property type="term" value="P:respiratory electron transport chain"/>
    <property type="evidence" value="ECO:0007669"/>
    <property type="project" value="InterPro"/>
</dbReference>
<comment type="similarity">
    <text evidence="12">Belongs to the cytochrome b561 family.</text>
</comment>
<sequence length="206" mass="22561">MLRNSRSEFGSATIVLHWTIAALILGLTLIGFVMRRTDIDPALQFSLYQWHKSFGFTALGLATLRTAWWLVERSPAPPPGLGALEHIAARMAHGALIVLALAVPLAGWAVASASTLDIPSFYFNAVVIPHLPLAKSEASEAFWAFVHALLGYVTLGLVAIHAAAALYHHFIRRDAVLVRMLGFGTRSHHLRTPDAEENDDPIVERK</sequence>
<feature type="transmembrane region" description="Helical" evidence="13">
    <location>
        <begin position="54"/>
        <end position="71"/>
    </location>
</feature>
<evidence type="ECO:0000256" key="4">
    <source>
        <dbReference type="ARBA" id="ARBA00022475"/>
    </source>
</evidence>
<dbReference type="Proteomes" id="UP000078507">
    <property type="component" value="Unassembled WGS sequence"/>
</dbReference>
<keyword evidence="3" id="KW-0813">Transport</keyword>
<dbReference type="AlphaFoldDB" id="A0A178YDH5"/>
<dbReference type="InterPro" id="IPR016174">
    <property type="entry name" value="Di-haem_cyt_TM"/>
</dbReference>
<reference evidence="15 16" key="1">
    <citation type="submission" date="2015-11" db="EMBL/GenBank/DDBJ databases">
        <title>Ensifer anhuiense sp. nov., an effective nitrogen fixation bacterium with Glycine soja.</title>
        <authorList>
            <person name="Yan H."/>
            <person name="Chen W."/>
        </authorList>
    </citation>
    <scope>NUCLEOTIDE SEQUENCE [LARGE SCALE GENOMIC DNA]</scope>
    <source>
        <strain evidence="15 16">LMG 7837</strain>
    </source>
</reference>
<evidence type="ECO:0000256" key="7">
    <source>
        <dbReference type="ARBA" id="ARBA00022723"/>
    </source>
</evidence>
<keyword evidence="4" id="KW-1003">Cell membrane</keyword>
<evidence type="ECO:0000256" key="5">
    <source>
        <dbReference type="ARBA" id="ARBA00022617"/>
    </source>
</evidence>
<keyword evidence="6 13" id="KW-0812">Transmembrane</keyword>
<keyword evidence="9 13" id="KW-1133">Transmembrane helix</keyword>
<evidence type="ECO:0000256" key="1">
    <source>
        <dbReference type="ARBA" id="ARBA00001970"/>
    </source>
</evidence>
<dbReference type="RefSeq" id="WP_066874341.1">
    <property type="nucleotide sequence ID" value="NZ_LNQB01000072.1"/>
</dbReference>
<evidence type="ECO:0000256" key="2">
    <source>
        <dbReference type="ARBA" id="ARBA00004651"/>
    </source>
</evidence>
<gene>
    <name evidence="15" type="ORF">ATB98_26755</name>
</gene>
<evidence type="ECO:0000313" key="16">
    <source>
        <dbReference type="Proteomes" id="UP000078507"/>
    </source>
</evidence>
<dbReference type="Pfam" id="PF01292">
    <property type="entry name" value="Ni_hydr_CYTB"/>
    <property type="match status" value="1"/>
</dbReference>
<dbReference type="GO" id="GO:0009055">
    <property type="term" value="F:electron transfer activity"/>
    <property type="evidence" value="ECO:0007669"/>
    <property type="project" value="InterPro"/>
</dbReference>
<evidence type="ECO:0000256" key="3">
    <source>
        <dbReference type="ARBA" id="ARBA00022448"/>
    </source>
</evidence>
<proteinExistence type="inferred from homology"/>
<keyword evidence="16" id="KW-1185">Reference proteome</keyword>
<feature type="transmembrane region" description="Helical" evidence="13">
    <location>
        <begin position="141"/>
        <end position="167"/>
    </location>
</feature>
<dbReference type="OrthoDB" id="1247465at2"/>
<evidence type="ECO:0000256" key="9">
    <source>
        <dbReference type="ARBA" id="ARBA00022989"/>
    </source>
</evidence>
<feature type="transmembrane region" description="Helical" evidence="13">
    <location>
        <begin position="12"/>
        <end position="34"/>
    </location>
</feature>
<evidence type="ECO:0000256" key="8">
    <source>
        <dbReference type="ARBA" id="ARBA00022982"/>
    </source>
</evidence>
<dbReference type="SUPFAM" id="SSF81342">
    <property type="entry name" value="Transmembrane di-heme cytochromes"/>
    <property type="match status" value="1"/>
</dbReference>
<dbReference type="Gene3D" id="1.20.950.20">
    <property type="entry name" value="Transmembrane di-heme cytochromes, Chain C"/>
    <property type="match status" value="1"/>
</dbReference>
<dbReference type="InterPro" id="IPR011577">
    <property type="entry name" value="Cyt_b561_bac/Ni-Hgenase"/>
</dbReference>
<evidence type="ECO:0000256" key="12">
    <source>
        <dbReference type="ARBA" id="ARBA00037975"/>
    </source>
</evidence>
<feature type="transmembrane region" description="Helical" evidence="13">
    <location>
        <begin position="92"/>
        <end position="111"/>
    </location>
</feature>
<dbReference type="STRING" id="36856.ATB98_26755"/>
<dbReference type="EMBL" id="LNQB01000072">
    <property type="protein sequence ID" value="OAP45477.1"/>
    <property type="molecule type" value="Genomic_DNA"/>
</dbReference>
<keyword evidence="7" id="KW-0479">Metal-binding</keyword>
<comment type="caution">
    <text evidence="15">The sequence shown here is derived from an EMBL/GenBank/DDBJ whole genome shotgun (WGS) entry which is preliminary data.</text>
</comment>
<evidence type="ECO:0000256" key="13">
    <source>
        <dbReference type="SAM" id="Phobius"/>
    </source>
</evidence>
<feature type="domain" description="Cytochrome b561 bacterial/Ni-hydrogenase" evidence="14">
    <location>
        <begin position="9"/>
        <end position="182"/>
    </location>
</feature>
<organism evidence="15 16">
    <name type="scientific">Sinorhizobium saheli</name>
    <dbReference type="NCBI Taxonomy" id="36856"/>
    <lineage>
        <taxon>Bacteria</taxon>
        <taxon>Pseudomonadati</taxon>
        <taxon>Pseudomonadota</taxon>
        <taxon>Alphaproteobacteria</taxon>
        <taxon>Hyphomicrobiales</taxon>
        <taxon>Rhizobiaceae</taxon>
        <taxon>Sinorhizobium/Ensifer group</taxon>
        <taxon>Sinorhizobium</taxon>
    </lineage>
</organism>
<keyword evidence="8" id="KW-0249">Electron transport</keyword>
<protein>
    <submittedName>
        <fullName evidence="15">Cytochrome B</fullName>
    </submittedName>
</protein>
<accession>A0A178YDH5</accession>
<evidence type="ECO:0000256" key="10">
    <source>
        <dbReference type="ARBA" id="ARBA00023004"/>
    </source>
</evidence>
<dbReference type="InterPro" id="IPR052168">
    <property type="entry name" value="Cytochrome_b561_oxidase"/>
</dbReference>